<keyword evidence="3" id="KW-0808">Transferase</keyword>
<evidence type="ECO:0000256" key="3">
    <source>
        <dbReference type="ARBA" id="ARBA00022679"/>
    </source>
</evidence>
<proteinExistence type="predicted"/>
<feature type="domain" description="Histidine kinase/HSP90-like ATPase" evidence="7">
    <location>
        <begin position="97"/>
        <end position="187"/>
    </location>
</feature>
<evidence type="ECO:0000313" key="9">
    <source>
        <dbReference type="Proteomes" id="UP000744032"/>
    </source>
</evidence>
<evidence type="ECO:0000256" key="6">
    <source>
        <dbReference type="SAM" id="MobiDB-lite"/>
    </source>
</evidence>
<feature type="compositionally biased region" description="Gly residues" evidence="6">
    <location>
        <begin position="1"/>
        <end position="10"/>
    </location>
</feature>
<dbReference type="EC" id="2.7.13.3" evidence="2"/>
<keyword evidence="4 8" id="KW-0418">Kinase</keyword>
<dbReference type="Proteomes" id="UP000744032">
    <property type="component" value="Unassembled WGS sequence"/>
</dbReference>
<dbReference type="PANTHER" id="PTHR24421">
    <property type="entry name" value="NITRATE/NITRITE SENSOR PROTEIN NARX-RELATED"/>
    <property type="match status" value="1"/>
</dbReference>
<keyword evidence="5" id="KW-0902">Two-component regulatory system</keyword>
<comment type="catalytic activity">
    <reaction evidence="1">
        <text>ATP + protein L-histidine = ADP + protein N-phospho-L-histidine.</text>
        <dbReference type="EC" id="2.7.13.3"/>
    </reaction>
</comment>
<dbReference type="GO" id="GO:0016301">
    <property type="term" value="F:kinase activity"/>
    <property type="evidence" value="ECO:0007669"/>
    <property type="project" value="UniProtKB-KW"/>
</dbReference>
<reference evidence="8 9" key="1">
    <citation type="submission" date="2020-04" db="EMBL/GenBank/DDBJ databases">
        <title>Genome sequence of Streptomyces galbus strain I339.</title>
        <authorList>
            <person name="Silva E.A.N."/>
            <person name="Merces M."/>
            <person name="Castelo Branco A.P.O.T."/>
            <person name="Vasconcelos P.C."/>
            <person name="Costa N.P."/>
            <person name="Marinho G.C.S."/>
            <person name="Oliveira C.J.B."/>
            <person name="Araujo D."/>
            <person name="Rodrigues Junior V.S."/>
            <person name="Almeida R."/>
            <person name="Silva Filho U.R."/>
            <person name="Andrade A.S.A."/>
            <person name="Cibulski S.P."/>
        </authorList>
    </citation>
    <scope>NUCLEOTIDE SEQUENCE [LARGE SCALE GENOMIC DNA]</scope>
    <source>
        <strain evidence="8 9">I339</strain>
    </source>
</reference>
<feature type="region of interest" description="Disordered" evidence="6">
    <location>
        <begin position="1"/>
        <end position="62"/>
    </location>
</feature>
<dbReference type="Gene3D" id="3.30.565.10">
    <property type="entry name" value="Histidine kinase-like ATPase, C-terminal domain"/>
    <property type="match status" value="1"/>
</dbReference>
<evidence type="ECO:0000313" key="8">
    <source>
        <dbReference type="EMBL" id="NKQ23429.1"/>
    </source>
</evidence>
<gene>
    <name evidence="8" type="ORF">HF200_02875</name>
</gene>
<evidence type="ECO:0000259" key="7">
    <source>
        <dbReference type="Pfam" id="PF02518"/>
    </source>
</evidence>
<organism evidence="8 9">
    <name type="scientific">Streptomyces galbus</name>
    <dbReference type="NCBI Taxonomy" id="33898"/>
    <lineage>
        <taxon>Bacteria</taxon>
        <taxon>Bacillati</taxon>
        <taxon>Actinomycetota</taxon>
        <taxon>Actinomycetes</taxon>
        <taxon>Kitasatosporales</taxon>
        <taxon>Streptomycetaceae</taxon>
        <taxon>Streptomyces</taxon>
    </lineage>
</organism>
<evidence type="ECO:0000256" key="2">
    <source>
        <dbReference type="ARBA" id="ARBA00012438"/>
    </source>
</evidence>
<sequence>PWDTGRGGGAAPVVDNRPDRPKRPPAPAGGPSGPARNDRRPPVALLRQSGAPEAPPEPAPGLDRLDELAGTFRNAGLRVEVARADQGTTLPAAVGLAAYRIIQEALTNVQKHAGPEARAEVSVVRVGPNVEITVLDDGCADDPPDPVSGGGHGLLGMRERVTALRGTLTTGPRYGGGFRVHAILPVKTRSAATGQPGETV</sequence>
<dbReference type="InterPro" id="IPR036890">
    <property type="entry name" value="HATPase_C_sf"/>
</dbReference>
<feature type="non-terminal residue" evidence="8">
    <location>
        <position position="1"/>
    </location>
</feature>
<dbReference type="CDD" id="cd16917">
    <property type="entry name" value="HATPase_UhpB-NarQ-NarX-like"/>
    <property type="match status" value="1"/>
</dbReference>
<dbReference type="Pfam" id="PF02518">
    <property type="entry name" value="HATPase_c"/>
    <property type="match status" value="1"/>
</dbReference>
<dbReference type="InterPro" id="IPR003594">
    <property type="entry name" value="HATPase_dom"/>
</dbReference>
<evidence type="ECO:0000256" key="4">
    <source>
        <dbReference type="ARBA" id="ARBA00022777"/>
    </source>
</evidence>
<name>A0ABX1IDC6_STRGB</name>
<protein>
    <recommendedName>
        <fullName evidence="2">histidine kinase</fullName>
        <ecNumber evidence="2">2.7.13.3</ecNumber>
    </recommendedName>
</protein>
<dbReference type="PANTHER" id="PTHR24421:SF10">
    <property type="entry name" value="NITRATE_NITRITE SENSOR PROTEIN NARQ"/>
    <property type="match status" value="1"/>
</dbReference>
<dbReference type="SUPFAM" id="SSF55874">
    <property type="entry name" value="ATPase domain of HSP90 chaperone/DNA topoisomerase II/histidine kinase"/>
    <property type="match status" value="1"/>
</dbReference>
<accession>A0ABX1IDC6</accession>
<dbReference type="RefSeq" id="WP_376741136.1">
    <property type="nucleotide sequence ID" value="NZ_JAAXMD010000012.1"/>
</dbReference>
<evidence type="ECO:0000256" key="1">
    <source>
        <dbReference type="ARBA" id="ARBA00000085"/>
    </source>
</evidence>
<dbReference type="InterPro" id="IPR050482">
    <property type="entry name" value="Sensor_HK_TwoCompSys"/>
</dbReference>
<dbReference type="EMBL" id="JAAXMD010000012">
    <property type="protein sequence ID" value="NKQ23429.1"/>
    <property type="molecule type" value="Genomic_DNA"/>
</dbReference>
<comment type="caution">
    <text evidence="8">The sequence shown here is derived from an EMBL/GenBank/DDBJ whole genome shotgun (WGS) entry which is preliminary data.</text>
</comment>
<keyword evidence="9" id="KW-1185">Reference proteome</keyword>
<evidence type="ECO:0000256" key="5">
    <source>
        <dbReference type="ARBA" id="ARBA00023012"/>
    </source>
</evidence>